<keyword evidence="8 10" id="KW-0472">Membrane</keyword>
<dbReference type="GO" id="GO:0008137">
    <property type="term" value="F:NADH dehydrogenase (ubiquinone) activity"/>
    <property type="evidence" value="ECO:0007669"/>
    <property type="project" value="UniProtKB-UniRule"/>
</dbReference>
<evidence type="ECO:0000259" key="11">
    <source>
        <dbReference type="Pfam" id="PF00361"/>
    </source>
</evidence>
<evidence type="ECO:0000313" key="12">
    <source>
        <dbReference type="EMBL" id="AKF78626.1"/>
    </source>
</evidence>
<keyword evidence="10" id="KW-0679">Respiratory chain</keyword>
<dbReference type="InterPro" id="IPR010227">
    <property type="entry name" value="NADH_Q_OxRdtase_chainM/4"/>
</dbReference>
<keyword evidence="10" id="KW-0249">Electron transport</keyword>
<evidence type="ECO:0000256" key="8">
    <source>
        <dbReference type="ARBA" id="ARBA00023136"/>
    </source>
</evidence>
<dbReference type="AlphaFoldDB" id="A0A0F7BI66"/>
<feature type="transmembrane region" description="Helical" evidence="10">
    <location>
        <begin position="346"/>
        <end position="370"/>
    </location>
</feature>
<dbReference type="PANTHER" id="PTHR43507">
    <property type="entry name" value="NADH-UBIQUINONE OXIDOREDUCTASE CHAIN 4"/>
    <property type="match status" value="1"/>
</dbReference>
<comment type="function">
    <text evidence="1">Core subunit of the mitochondrial membrane respiratory chain NADH dehydrogenase (Complex I) that is believed to belong to the minimal assembly required for catalysis. Complex I functions in the transfer of electrons from NADH to the respiratory chain. The immediate electron acceptor for the enzyme is believed to be ubiquinone.</text>
</comment>
<geneLocation type="mitochondrion" evidence="12"/>
<dbReference type="GO" id="GO:0042773">
    <property type="term" value="P:ATP synthesis coupled electron transport"/>
    <property type="evidence" value="ECO:0007669"/>
    <property type="project" value="InterPro"/>
</dbReference>
<evidence type="ECO:0000256" key="5">
    <source>
        <dbReference type="ARBA" id="ARBA00021006"/>
    </source>
</evidence>
<keyword evidence="10" id="KW-0830">Ubiquinone</keyword>
<dbReference type="GO" id="GO:0048039">
    <property type="term" value="F:ubiquinone binding"/>
    <property type="evidence" value="ECO:0007669"/>
    <property type="project" value="TreeGrafter"/>
</dbReference>
<accession>A0A0F7BI66</accession>
<feature type="transmembrane region" description="Helical" evidence="10">
    <location>
        <begin position="134"/>
        <end position="152"/>
    </location>
</feature>
<feature type="transmembrane region" description="Helical" evidence="10">
    <location>
        <begin position="97"/>
        <end position="122"/>
    </location>
</feature>
<dbReference type="Pfam" id="PF00361">
    <property type="entry name" value="Proton_antipo_M"/>
    <property type="match status" value="1"/>
</dbReference>
<dbReference type="GO" id="GO:0003954">
    <property type="term" value="F:NADH dehydrogenase activity"/>
    <property type="evidence" value="ECO:0007669"/>
    <property type="project" value="TreeGrafter"/>
</dbReference>
<dbReference type="GO" id="GO:0031966">
    <property type="term" value="C:mitochondrial membrane"/>
    <property type="evidence" value="ECO:0007669"/>
    <property type="project" value="UniProtKB-SubCell"/>
</dbReference>
<evidence type="ECO:0000256" key="1">
    <source>
        <dbReference type="ARBA" id="ARBA00003257"/>
    </source>
</evidence>
<name>A0A0F7BI66_9CNID</name>
<evidence type="ECO:0000256" key="10">
    <source>
        <dbReference type="RuleBase" id="RU003297"/>
    </source>
</evidence>
<sequence>MVGARYNWGYSSPCLVFCLKNGLSLVFFLLFMGIINVMGAPRDGGEKLKRIALEWCLAIWISTLVLWGALDSEGQFQMINQIEWIVSPALNFQWGPVILALDGASLFFVILTALLIPICVLISWKSIKHLFKEFLLCLLFLEALLIGVFLVLDLLFFYILFEGILIPMFLLIGVWGSREEKVRASYYFFFYTFAGSVFMLLGIFQLYRNTGTTDYQILLNIKLPFSTQKWILAGVFLSLAVKIPQIPFHIWLPQAHVEAPVSGSVILAGILLKLGGYGLLRFSWPILPAASEYLAPLIVMLGVVAIIYGSLITCRQVDFKRLIAYSSVAHMGLVPLGLFTHTIEGLVAAVFMMLAHGFVSSALFIAITYLYERHHTRLIKYYRGATLTMPIFVTIMMVLSLTNMGIPLSCNFVGEFFSLLAAVEYNLGLGVLAASGMVWSAAYSFYLYNRISFGGGSNYLLFTRDLNRCELLAIFPLVIGIFLGGIFPSIIIDSVKNAIVFSPGGA</sequence>
<dbReference type="EC" id="7.1.1.2" evidence="4 10"/>
<dbReference type="GO" id="GO:0015990">
    <property type="term" value="P:electron transport coupled proton transport"/>
    <property type="evidence" value="ECO:0007669"/>
    <property type="project" value="TreeGrafter"/>
</dbReference>
<feature type="transmembrane region" description="Helical" evidence="10">
    <location>
        <begin position="469"/>
        <end position="492"/>
    </location>
</feature>
<comment type="function">
    <text evidence="10">Core subunit of the mitochondrial membrane respiratory chain NADH dehydrogenase (Complex I) which catalyzes electron transfer from NADH through the respiratory chain, using ubiquinone as an electron acceptor. Essential for the catalytic activity and assembly of complex I.</text>
</comment>
<evidence type="ECO:0000256" key="4">
    <source>
        <dbReference type="ARBA" id="ARBA00012944"/>
    </source>
</evidence>
<keyword evidence="6 10" id="KW-0812">Transmembrane</keyword>
<keyword evidence="10" id="KW-0813">Transport</keyword>
<evidence type="ECO:0000256" key="3">
    <source>
        <dbReference type="ARBA" id="ARBA00009025"/>
    </source>
</evidence>
<reference evidence="12" key="1">
    <citation type="journal article" date="2014" name="Genome Biol. Evol.">
        <title>Mitochondrial genome rearrangements in the scleractinia/corallimorpharia complex: implications for coral phylogeny.</title>
        <authorList>
            <person name="Lin M.F."/>
            <person name="Kitahara M.V."/>
            <person name="Luo H."/>
            <person name="Tracey D."/>
            <person name="Geller J."/>
            <person name="Fukami H."/>
            <person name="Miller D.J."/>
            <person name="Chen C.A."/>
        </authorList>
    </citation>
    <scope>NUCLEOTIDE SEQUENCE</scope>
</reference>
<protein>
    <recommendedName>
        <fullName evidence="5 10">NADH-ubiquinone oxidoreductase chain 4</fullName>
        <ecNumber evidence="4 10">7.1.1.2</ecNumber>
    </recommendedName>
</protein>
<comment type="catalytic activity">
    <reaction evidence="9 10">
        <text>a ubiquinone + NADH + 5 H(+)(in) = a ubiquinol + NAD(+) + 4 H(+)(out)</text>
        <dbReference type="Rhea" id="RHEA:29091"/>
        <dbReference type="Rhea" id="RHEA-COMP:9565"/>
        <dbReference type="Rhea" id="RHEA-COMP:9566"/>
        <dbReference type="ChEBI" id="CHEBI:15378"/>
        <dbReference type="ChEBI" id="CHEBI:16389"/>
        <dbReference type="ChEBI" id="CHEBI:17976"/>
        <dbReference type="ChEBI" id="CHEBI:57540"/>
        <dbReference type="ChEBI" id="CHEBI:57945"/>
        <dbReference type="EC" id="7.1.1.2"/>
    </reaction>
</comment>
<evidence type="ECO:0000256" key="7">
    <source>
        <dbReference type="ARBA" id="ARBA00022989"/>
    </source>
</evidence>
<dbReference type="InterPro" id="IPR003918">
    <property type="entry name" value="NADH_UbQ_OxRdtase"/>
</dbReference>
<dbReference type="NCBIfam" id="TIGR01972">
    <property type="entry name" value="NDH_I_M"/>
    <property type="match status" value="1"/>
</dbReference>
<keyword evidence="7 10" id="KW-1133">Transmembrane helix</keyword>
<feature type="transmembrane region" description="Helical" evidence="10">
    <location>
        <begin position="22"/>
        <end position="39"/>
    </location>
</feature>
<reference evidence="12" key="2">
    <citation type="submission" date="2015-03" db="EMBL/GenBank/DDBJ databases">
        <authorList>
            <person name="Lin M.-F."/>
            <person name="Kirahara M.V."/>
            <person name="Luo H."/>
            <person name="Tracey D."/>
            <person name="Geller J."/>
            <person name="Fukami H."/>
            <person name="Miller D.J."/>
            <person name="Chen C.A."/>
        </authorList>
    </citation>
    <scope>NUCLEOTIDE SEQUENCE</scope>
</reference>
<evidence type="ECO:0000256" key="9">
    <source>
        <dbReference type="ARBA" id="ARBA00049551"/>
    </source>
</evidence>
<evidence type="ECO:0000256" key="2">
    <source>
        <dbReference type="ARBA" id="ARBA00004141"/>
    </source>
</evidence>
<evidence type="ECO:0000256" key="6">
    <source>
        <dbReference type="ARBA" id="ARBA00022692"/>
    </source>
</evidence>
<feature type="domain" description="NADH:quinone oxidoreductase/Mrp antiporter transmembrane" evidence="11">
    <location>
        <begin position="153"/>
        <end position="434"/>
    </location>
</feature>
<feature type="transmembrane region" description="Helical" evidence="10">
    <location>
        <begin position="293"/>
        <end position="311"/>
    </location>
</feature>
<feature type="transmembrane region" description="Helical" evidence="10">
    <location>
        <begin position="158"/>
        <end position="176"/>
    </location>
</feature>
<feature type="transmembrane region" description="Helical" evidence="10">
    <location>
        <begin position="426"/>
        <end position="448"/>
    </location>
</feature>
<feature type="transmembrane region" description="Helical" evidence="10">
    <location>
        <begin position="323"/>
        <end position="340"/>
    </location>
</feature>
<dbReference type="InterPro" id="IPR001750">
    <property type="entry name" value="ND/Mrp_TM"/>
</dbReference>
<feature type="transmembrane region" description="Helical" evidence="10">
    <location>
        <begin position="230"/>
        <end position="252"/>
    </location>
</feature>
<gene>
    <name evidence="12" type="primary">ND4</name>
</gene>
<dbReference type="PANTHER" id="PTHR43507:SF1">
    <property type="entry name" value="NADH-UBIQUINONE OXIDOREDUCTASE CHAIN 4"/>
    <property type="match status" value="1"/>
</dbReference>
<keyword evidence="10 12" id="KW-0496">Mitochondrion</keyword>
<feature type="transmembrane region" description="Helical" evidence="10">
    <location>
        <begin position="188"/>
        <end position="207"/>
    </location>
</feature>
<proteinExistence type="inferred from homology"/>
<dbReference type="PRINTS" id="PR01437">
    <property type="entry name" value="NUOXDRDTASE4"/>
</dbReference>
<keyword evidence="10" id="KW-0520">NAD</keyword>
<feature type="transmembrane region" description="Helical" evidence="10">
    <location>
        <begin position="382"/>
        <end position="406"/>
    </location>
</feature>
<feature type="transmembrane region" description="Helical" evidence="10">
    <location>
        <begin position="51"/>
        <end position="70"/>
    </location>
</feature>
<comment type="similarity">
    <text evidence="3 10">Belongs to the complex I subunit 4 family.</text>
</comment>
<dbReference type="EMBL" id="KP938440">
    <property type="protein sequence ID" value="AKF78626.1"/>
    <property type="molecule type" value="Genomic_DNA"/>
</dbReference>
<organism evidence="12">
    <name type="scientific">Corallimorphus profundus</name>
    <dbReference type="NCBI Taxonomy" id="1499588"/>
    <lineage>
        <taxon>Eukaryota</taxon>
        <taxon>Metazoa</taxon>
        <taxon>Cnidaria</taxon>
        <taxon>Anthozoa</taxon>
        <taxon>Hexacorallia</taxon>
        <taxon>Corallimorpharia</taxon>
        <taxon>Corallimorphidae</taxon>
        <taxon>Corallimorphus</taxon>
    </lineage>
</organism>
<comment type="subcellular location">
    <subcellularLocation>
        <location evidence="2">Membrane</location>
        <topology evidence="2">Multi-pass membrane protein</topology>
    </subcellularLocation>
    <subcellularLocation>
        <location evidence="10">Mitochondrion membrane</location>
        <topology evidence="10">Multi-pass membrane protein</topology>
    </subcellularLocation>
</comment>
<feature type="transmembrane region" description="Helical" evidence="10">
    <location>
        <begin position="264"/>
        <end position="287"/>
    </location>
</feature>